<keyword evidence="5 11" id="KW-0808">Transferase</keyword>
<keyword evidence="7" id="KW-0902">Two-component regulatory system</keyword>
<evidence type="ECO:0000256" key="1">
    <source>
        <dbReference type="ARBA" id="ARBA00000085"/>
    </source>
</evidence>
<dbReference type="CDD" id="cd00082">
    <property type="entry name" value="HisKA"/>
    <property type="match status" value="1"/>
</dbReference>
<dbReference type="Proteomes" id="UP000276899">
    <property type="component" value="Chromosome"/>
</dbReference>
<feature type="transmembrane region" description="Helical" evidence="9">
    <location>
        <begin position="109"/>
        <end position="133"/>
    </location>
</feature>
<evidence type="ECO:0000259" key="10">
    <source>
        <dbReference type="PROSITE" id="PS50109"/>
    </source>
</evidence>
<evidence type="ECO:0000313" key="11">
    <source>
        <dbReference type="EMBL" id="VEG74134.1"/>
    </source>
</evidence>
<feature type="transmembrane region" description="Helical" evidence="9">
    <location>
        <begin position="76"/>
        <end position="97"/>
    </location>
</feature>
<feature type="compositionally biased region" description="Low complexity" evidence="8">
    <location>
        <begin position="37"/>
        <end position="53"/>
    </location>
</feature>
<dbReference type="PANTHER" id="PTHR43711">
    <property type="entry name" value="TWO-COMPONENT HISTIDINE KINASE"/>
    <property type="match status" value="1"/>
</dbReference>
<keyword evidence="9" id="KW-1133">Transmembrane helix</keyword>
<reference evidence="11 12" key="1">
    <citation type="submission" date="2018-12" db="EMBL/GenBank/DDBJ databases">
        <authorList>
            <consortium name="Pathogen Informatics"/>
        </authorList>
    </citation>
    <scope>NUCLEOTIDE SEQUENCE [LARGE SCALE GENOMIC DNA]</scope>
    <source>
        <strain evidence="11 12">NCTC11923</strain>
    </source>
</reference>
<dbReference type="InterPro" id="IPR036097">
    <property type="entry name" value="HisK_dim/P_sf"/>
</dbReference>
<dbReference type="PRINTS" id="PR00344">
    <property type="entry name" value="BCTRLSENSOR"/>
</dbReference>
<feature type="compositionally biased region" description="Low complexity" evidence="8">
    <location>
        <begin position="1"/>
        <end position="29"/>
    </location>
</feature>
<evidence type="ECO:0000256" key="2">
    <source>
        <dbReference type="ARBA" id="ARBA00004236"/>
    </source>
</evidence>
<dbReference type="PROSITE" id="PS50109">
    <property type="entry name" value="HIS_KIN"/>
    <property type="match status" value="1"/>
</dbReference>
<feature type="domain" description="Histidine kinase" evidence="10">
    <location>
        <begin position="158"/>
        <end position="374"/>
    </location>
</feature>
<accession>A0A448KB35</accession>
<dbReference type="EMBL" id="LR134363">
    <property type="protein sequence ID" value="VEG74134.1"/>
    <property type="molecule type" value="Genomic_DNA"/>
</dbReference>
<evidence type="ECO:0000256" key="5">
    <source>
        <dbReference type="ARBA" id="ARBA00022679"/>
    </source>
</evidence>
<dbReference type="SUPFAM" id="SSF55874">
    <property type="entry name" value="ATPase domain of HSP90 chaperone/DNA topoisomerase II/histidine kinase"/>
    <property type="match status" value="1"/>
</dbReference>
<sequence>MPIPGPAAGQVTAAAPAGKPIPAPAAGQPAPAPASPPSSGASAQAPATAWASSDRPGTSQAAEPQEQRRRTPRWRAALWIGAVALLGLAVAFAQVAYGRTMVSLTASVPLLVLEAGLILLLIPAAVVAVRRLLARARDRARREAGREAWERHQQFLRRLDHELKNPLTAVRAAVADMPQASRAERKARLDVVDAQARRMGRLITDLRKLAELETAELAWEDVDLAETVTDAVEAVREEIAASGNHTLIGLDLPQVPWPLPHVRGDGDLLYSVIYNVVSNAAKYTPPGGSIEVRGREEAGTVTIEVADTGIGVPQGDMPVVWAELGRAGNARGLPGSGLGLPLVATIVRRHGGRATMSSKEGVGSRVWVSLPVAGPRQTGDRWAT</sequence>
<comment type="subcellular location">
    <subcellularLocation>
        <location evidence="2">Cell membrane</location>
    </subcellularLocation>
</comment>
<keyword evidence="4" id="KW-0597">Phosphoprotein</keyword>
<dbReference type="SMART" id="SM00388">
    <property type="entry name" value="HisKA"/>
    <property type="match status" value="1"/>
</dbReference>
<keyword evidence="6 11" id="KW-0418">Kinase</keyword>
<feature type="region of interest" description="Disordered" evidence="8">
    <location>
        <begin position="1"/>
        <end position="70"/>
    </location>
</feature>
<keyword evidence="9" id="KW-0472">Membrane</keyword>
<dbReference type="KEGG" id="asla:NCTC11923_00754"/>
<dbReference type="Pfam" id="PF02518">
    <property type="entry name" value="HATPase_c"/>
    <property type="match status" value="1"/>
</dbReference>
<evidence type="ECO:0000256" key="8">
    <source>
        <dbReference type="SAM" id="MobiDB-lite"/>
    </source>
</evidence>
<protein>
    <recommendedName>
        <fullName evidence="3">histidine kinase</fullName>
        <ecNumber evidence="3">2.7.13.3</ecNumber>
    </recommendedName>
</protein>
<evidence type="ECO:0000256" key="9">
    <source>
        <dbReference type="SAM" id="Phobius"/>
    </source>
</evidence>
<evidence type="ECO:0000313" key="12">
    <source>
        <dbReference type="Proteomes" id="UP000276899"/>
    </source>
</evidence>
<dbReference type="SMART" id="SM00387">
    <property type="entry name" value="HATPase_c"/>
    <property type="match status" value="1"/>
</dbReference>
<dbReference type="GO" id="GO:0005886">
    <property type="term" value="C:plasma membrane"/>
    <property type="evidence" value="ECO:0007669"/>
    <property type="project" value="UniProtKB-SubCell"/>
</dbReference>
<dbReference type="STRING" id="1278298.GCA_000428685_00277"/>
<proteinExistence type="predicted"/>
<dbReference type="Pfam" id="PF00512">
    <property type="entry name" value="HisKA"/>
    <property type="match status" value="1"/>
</dbReference>
<dbReference type="AlphaFoldDB" id="A0A448KB35"/>
<organism evidence="11 12">
    <name type="scientific">Actinomyces slackii</name>
    <dbReference type="NCBI Taxonomy" id="52774"/>
    <lineage>
        <taxon>Bacteria</taxon>
        <taxon>Bacillati</taxon>
        <taxon>Actinomycetota</taxon>
        <taxon>Actinomycetes</taxon>
        <taxon>Actinomycetales</taxon>
        <taxon>Actinomycetaceae</taxon>
        <taxon>Actinomyces</taxon>
    </lineage>
</organism>
<evidence type="ECO:0000256" key="6">
    <source>
        <dbReference type="ARBA" id="ARBA00022777"/>
    </source>
</evidence>
<dbReference type="Gene3D" id="1.10.287.130">
    <property type="match status" value="1"/>
</dbReference>
<evidence type="ECO:0000256" key="3">
    <source>
        <dbReference type="ARBA" id="ARBA00012438"/>
    </source>
</evidence>
<keyword evidence="12" id="KW-1185">Reference proteome</keyword>
<dbReference type="EC" id="2.7.13.3" evidence="3"/>
<evidence type="ECO:0000256" key="7">
    <source>
        <dbReference type="ARBA" id="ARBA00023012"/>
    </source>
</evidence>
<dbReference type="CDD" id="cd00075">
    <property type="entry name" value="HATPase"/>
    <property type="match status" value="1"/>
</dbReference>
<keyword evidence="9" id="KW-0812">Transmembrane</keyword>
<dbReference type="InterPro" id="IPR003594">
    <property type="entry name" value="HATPase_dom"/>
</dbReference>
<dbReference type="GO" id="GO:0000155">
    <property type="term" value="F:phosphorelay sensor kinase activity"/>
    <property type="evidence" value="ECO:0007669"/>
    <property type="project" value="InterPro"/>
</dbReference>
<dbReference type="Gene3D" id="3.30.565.10">
    <property type="entry name" value="Histidine kinase-like ATPase, C-terminal domain"/>
    <property type="match status" value="1"/>
</dbReference>
<evidence type="ECO:0000256" key="4">
    <source>
        <dbReference type="ARBA" id="ARBA00022553"/>
    </source>
</evidence>
<dbReference type="InterPro" id="IPR036890">
    <property type="entry name" value="HATPase_C_sf"/>
</dbReference>
<dbReference type="InterPro" id="IPR005467">
    <property type="entry name" value="His_kinase_dom"/>
</dbReference>
<comment type="catalytic activity">
    <reaction evidence="1">
        <text>ATP + protein L-histidine = ADP + protein N-phospho-L-histidine.</text>
        <dbReference type="EC" id="2.7.13.3"/>
    </reaction>
</comment>
<name>A0A448KB35_9ACTO</name>
<dbReference type="InterPro" id="IPR050736">
    <property type="entry name" value="Sensor_HK_Regulatory"/>
</dbReference>
<dbReference type="InterPro" id="IPR004358">
    <property type="entry name" value="Sig_transdc_His_kin-like_C"/>
</dbReference>
<dbReference type="InterPro" id="IPR003661">
    <property type="entry name" value="HisK_dim/P_dom"/>
</dbReference>
<dbReference type="SUPFAM" id="SSF47384">
    <property type="entry name" value="Homodimeric domain of signal transducing histidine kinase"/>
    <property type="match status" value="1"/>
</dbReference>
<gene>
    <name evidence="11" type="primary">yycG</name>
    <name evidence="11" type="ORF">NCTC11923_00754</name>
</gene>
<dbReference type="PANTHER" id="PTHR43711:SF1">
    <property type="entry name" value="HISTIDINE KINASE 1"/>
    <property type="match status" value="1"/>
</dbReference>